<organism evidence="1 3">
    <name type="scientific">Bacillus subtilis</name>
    <dbReference type="NCBI Taxonomy" id="1423"/>
    <lineage>
        <taxon>Bacteria</taxon>
        <taxon>Bacillati</taxon>
        <taxon>Bacillota</taxon>
        <taxon>Bacilli</taxon>
        <taxon>Bacillales</taxon>
        <taxon>Bacillaceae</taxon>
        <taxon>Bacillus</taxon>
    </lineage>
</organism>
<sequence length="41" mass="4394">MNIIGVWERVGLTPANGLAKEGGASFISVLVFFCVKKLRGD</sequence>
<comment type="caution">
    <text evidence="1">The sequence shown here is derived from an EMBL/GenBank/DDBJ whole genome shotgun (WGS) entry which is preliminary data.</text>
</comment>
<dbReference type="EMBL" id="JXBC01000004">
    <property type="protein sequence ID" value="KIU10595.1"/>
    <property type="molecule type" value="Genomic_DNA"/>
</dbReference>
<dbReference type="EMBL" id="LJZV01000014">
    <property type="protein sequence ID" value="KZD90748.1"/>
    <property type="molecule type" value="Genomic_DNA"/>
</dbReference>
<evidence type="ECO:0000313" key="4">
    <source>
        <dbReference type="Proteomes" id="UP000076442"/>
    </source>
</evidence>
<dbReference type="AlphaFoldDB" id="A0A0C3JUD9"/>
<gene>
    <name evidence="2" type="ORF">B4122_2827</name>
    <name evidence="1" type="ORF">SC09_Contig25orf00381</name>
</gene>
<reference evidence="1 3" key="1">
    <citation type="submission" date="2014-12" db="EMBL/GenBank/DDBJ databases">
        <title>Comparative genome analysis of Bacillus coagulans HM-08, Clostridium butyricum HM-68, Bacillus subtilis HM-66 and Bacillus licheniformis BL-09.</title>
        <authorList>
            <person name="Zhang H."/>
        </authorList>
    </citation>
    <scope>NUCLEOTIDE SEQUENCE [LARGE SCALE GENOMIC DNA]</scope>
    <source>
        <strain evidence="1 3">HM-66</strain>
    </source>
</reference>
<accession>A0A0C3JUD9</accession>
<protein>
    <submittedName>
        <fullName evidence="1">Uncharacterized protein</fullName>
    </submittedName>
</protein>
<proteinExistence type="predicted"/>
<evidence type="ECO:0000313" key="3">
    <source>
        <dbReference type="Proteomes" id="UP000032247"/>
    </source>
</evidence>
<evidence type="ECO:0000313" key="2">
    <source>
        <dbReference type="EMBL" id="KZD90748.1"/>
    </source>
</evidence>
<dbReference type="Proteomes" id="UP000032247">
    <property type="component" value="Unassembled WGS sequence"/>
</dbReference>
<dbReference type="PATRIC" id="fig|1423.134.peg.4258"/>
<name>A0A0C3JUD9_BACIU</name>
<dbReference type="RefSeq" id="WP_003233972.1">
    <property type="nucleotide sequence ID" value="NZ_CM125645.1"/>
</dbReference>
<reference evidence="2 4" key="2">
    <citation type="submission" date="2015-09" db="EMBL/GenBank/DDBJ databases">
        <title>Spore heat resistance.</title>
        <authorList>
            <person name="Boekhorst J."/>
            <person name="Berendsen E.M."/>
            <person name="Wells-Bennik M.H."/>
            <person name="Kuipers O.P."/>
        </authorList>
    </citation>
    <scope>NUCLEOTIDE SEQUENCE [LARGE SCALE GENOMIC DNA]</scope>
    <source>
        <strain evidence="2 4">B4122</strain>
    </source>
</reference>
<dbReference type="Proteomes" id="UP000076442">
    <property type="component" value="Unassembled WGS sequence"/>
</dbReference>
<evidence type="ECO:0000313" key="1">
    <source>
        <dbReference type="EMBL" id="KIU10595.1"/>
    </source>
</evidence>